<comment type="catalytic activity">
    <reaction evidence="12">
        <text>Preferential cleavage: (Ac)2-L-Lys-D-Ala-|-D-Ala. Also transpeptidation of peptidyl-alanyl moieties that are N-acyl substituents of D-alanine.</text>
        <dbReference type="EC" id="3.4.16.4"/>
    </reaction>
</comment>
<comment type="caution">
    <text evidence="17">The sequence shown here is derived from an EMBL/GenBank/DDBJ whole genome shotgun (WGS) entry which is preliminary data.</text>
</comment>
<evidence type="ECO:0000256" key="2">
    <source>
        <dbReference type="ARBA" id="ARBA00004752"/>
    </source>
</evidence>
<dbReference type="PRINTS" id="PR00725">
    <property type="entry name" value="DADACBPTASE1"/>
</dbReference>
<dbReference type="InterPro" id="IPR037167">
    <property type="entry name" value="Peptidase_S11_C_sf"/>
</dbReference>
<evidence type="ECO:0000256" key="11">
    <source>
        <dbReference type="ARBA" id="ARBA00023316"/>
    </source>
</evidence>
<dbReference type="PANTHER" id="PTHR21581:SF6">
    <property type="entry name" value="TRAFFICKING PROTEIN PARTICLE COMPLEX SUBUNIT 12"/>
    <property type="match status" value="1"/>
</dbReference>
<feature type="active site" evidence="13">
    <location>
        <position position="115"/>
    </location>
</feature>
<dbReference type="Proteomes" id="UP000824221">
    <property type="component" value="Unassembled WGS sequence"/>
</dbReference>
<keyword evidence="9" id="KW-0133">Cell shape</keyword>
<dbReference type="Gene3D" id="2.60.410.10">
    <property type="entry name" value="D-Ala-D-Ala carboxypeptidase, C-terminal domain"/>
    <property type="match status" value="1"/>
</dbReference>
<comment type="similarity">
    <text evidence="3 15">Belongs to the peptidase S11 family.</text>
</comment>
<dbReference type="GO" id="GO:0009252">
    <property type="term" value="P:peptidoglycan biosynthetic process"/>
    <property type="evidence" value="ECO:0007669"/>
    <property type="project" value="UniProtKB-KW"/>
</dbReference>
<dbReference type="InterPro" id="IPR001967">
    <property type="entry name" value="Peptidase_S11_N"/>
</dbReference>
<dbReference type="GO" id="GO:0071555">
    <property type="term" value="P:cell wall organization"/>
    <property type="evidence" value="ECO:0007669"/>
    <property type="project" value="UniProtKB-KW"/>
</dbReference>
<evidence type="ECO:0000256" key="4">
    <source>
        <dbReference type="ARBA" id="ARBA00012448"/>
    </source>
</evidence>
<keyword evidence="8" id="KW-0378">Hydrolase</keyword>
<organism evidence="17 18">
    <name type="scientific">Candidatus Gallimonas gallistercoris</name>
    <dbReference type="NCBI Taxonomy" id="2838602"/>
    <lineage>
        <taxon>Bacteria</taxon>
        <taxon>Bacillati</taxon>
        <taxon>Bacillota</taxon>
        <taxon>Clostridia</taxon>
        <taxon>Candidatus Gallimonas</taxon>
    </lineage>
</organism>
<comment type="function">
    <text evidence="1">Removes C-terminal D-alanyl residues from sugar-peptide cell wall precursors.</text>
</comment>
<dbReference type="GO" id="GO:0009002">
    <property type="term" value="F:serine-type D-Ala-D-Ala carboxypeptidase activity"/>
    <property type="evidence" value="ECO:0007669"/>
    <property type="project" value="UniProtKB-EC"/>
</dbReference>
<keyword evidence="5 17" id="KW-0121">Carboxypeptidase</keyword>
<dbReference type="EMBL" id="DXAJ01000028">
    <property type="protein sequence ID" value="HJA02047.1"/>
    <property type="molecule type" value="Genomic_DNA"/>
</dbReference>
<evidence type="ECO:0000313" key="17">
    <source>
        <dbReference type="EMBL" id="HJA02047.1"/>
    </source>
</evidence>
<dbReference type="Gene3D" id="3.40.710.10">
    <property type="entry name" value="DD-peptidase/beta-lactamase superfamily"/>
    <property type="match status" value="1"/>
</dbReference>
<keyword evidence="10" id="KW-0573">Peptidoglycan synthesis</keyword>
<keyword evidence="6" id="KW-0645">Protease</keyword>
<dbReference type="Pfam" id="PF07943">
    <property type="entry name" value="PBP5_C"/>
    <property type="match status" value="1"/>
</dbReference>
<evidence type="ECO:0000259" key="16">
    <source>
        <dbReference type="SMART" id="SM00936"/>
    </source>
</evidence>
<evidence type="ECO:0000256" key="10">
    <source>
        <dbReference type="ARBA" id="ARBA00022984"/>
    </source>
</evidence>
<evidence type="ECO:0000313" key="18">
    <source>
        <dbReference type="Proteomes" id="UP000824221"/>
    </source>
</evidence>
<dbReference type="SUPFAM" id="SSF56601">
    <property type="entry name" value="beta-lactamase/transpeptidase-like"/>
    <property type="match status" value="1"/>
</dbReference>
<dbReference type="InterPro" id="IPR012907">
    <property type="entry name" value="Peptidase_S11_C"/>
</dbReference>
<keyword evidence="11" id="KW-0961">Cell wall biogenesis/degradation</keyword>
<evidence type="ECO:0000256" key="9">
    <source>
        <dbReference type="ARBA" id="ARBA00022960"/>
    </source>
</evidence>
<feature type="active site" description="Proton acceptor" evidence="13">
    <location>
        <position position="58"/>
    </location>
</feature>
<comment type="pathway">
    <text evidence="2">Cell wall biogenesis; peptidoglycan biosynthesis.</text>
</comment>
<dbReference type="GO" id="GO:0008360">
    <property type="term" value="P:regulation of cell shape"/>
    <property type="evidence" value="ECO:0007669"/>
    <property type="project" value="UniProtKB-KW"/>
</dbReference>
<reference evidence="17" key="1">
    <citation type="journal article" date="2021" name="PeerJ">
        <title>Extensive microbial diversity within the chicken gut microbiome revealed by metagenomics and culture.</title>
        <authorList>
            <person name="Gilroy R."/>
            <person name="Ravi A."/>
            <person name="Getino M."/>
            <person name="Pursley I."/>
            <person name="Horton D.L."/>
            <person name="Alikhan N.F."/>
            <person name="Baker D."/>
            <person name="Gharbi K."/>
            <person name="Hall N."/>
            <person name="Watson M."/>
            <person name="Adriaenssens E.M."/>
            <person name="Foster-Nyarko E."/>
            <person name="Jarju S."/>
            <person name="Secka A."/>
            <person name="Antonio M."/>
            <person name="Oren A."/>
            <person name="Chaudhuri R.R."/>
            <person name="La Ragione R."/>
            <person name="Hildebrand F."/>
            <person name="Pallen M.J."/>
        </authorList>
    </citation>
    <scope>NUCLEOTIDE SEQUENCE</scope>
    <source>
        <strain evidence="17">CHK156-179</strain>
    </source>
</reference>
<keyword evidence="7" id="KW-0732">Signal</keyword>
<dbReference type="SMART" id="SM00936">
    <property type="entry name" value="PBP5_C"/>
    <property type="match status" value="1"/>
</dbReference>
<evidence type="ECO:0000256" key="12">
    <source>
        <dbReference type="ARBA" id="ARBA00034000"/>
    </source>
</evidence>
<evidence type="ECO:0000256" key="13">
    <source>
        <dbReference type="PIRSR" id="PIRSR618044-1"/>
    </source>
</evidence>
<feature type="active site" description="Acyl-ester intermediate" evidence="13">
    <location>
        <position position="55"/>
    </location>
</feature>
<dbReference type="SUPFAM" id="SSF69189">
    <property type="entry name" value="Penicillin-binding protein associated domain"/>
    <property type="match status" value="1"/>
</dbReference>
<evidence type="ECO:0000256" key="8">
    <source>
        <dbReference type="ARBA" id="ARBA00022801"/>
    </source>
</evidence>
<feature type="domain" description="Peptidase S11 D-Ala-D-Ala carboxypeptidase A C-terminal" evidence="16">
    <location>
        <begin position="271"/>
        <end position="362"/>
    </location>
</feature>
<evidence type="ECO:0000256" key="7">
    <source>
        <dbReference type="ARBA" id="ARBA00022729"/>
    </source>
</evidence>
<dbReference type="InterPro" id="IPR015956">
    <property type="entry name" value="Peniciliin-bd_prot_C_sf"/>
</dbReference>
<evidence type="ECO:0000256" key="3">
    <source>
        <dbReference type="ARBA" id="ARBA00007164"/>
    </source>
</evidence>
<dbReference type="InterPro" id="IPR012338">
    <property type="entry name" value="Beta-lactam/transpept-like"/>
</dbReference>
<evidence type="ECO:0000256" key="15">
    <source>
        <dbReference type="RuleBase" id="RU004016"/>
    </source>
</evidence>
<dbReference type="AlphaFoldDB" id="A0A9D2H013"/>
<dbReference type="PROSITE" id="PS51257">
    <property type="entry name" value="PROKAR_LIPOPROTEIN"/>
    <property type="match status" value="1"/>
</dbReference>
<evidence type="ECO:0000256" key="6">
    <source>
        <dbReference type="ARBA" id="ARBA00022670"/>
    </source>
</evidence>
<evidence type="ECO:0000256" key="5">
    <source>
        <dbReference type="ARBA" id="ARBA00022645"/>
    </source>
</evidence>
<reference evidence="17" key="2">
    <citation type="submission" date="2021-04" db="EMBL/GenBank/DDBJ databases">
        <authorList>
            <person name="Gilroy R."/>
        </authorList>
    </citation>
    <scope>NUCLEOTIDE SEQUENCE</scope>
    <source>
        <strain evidence="17">CHK156-179</strain>
    </source>
</reference>
<dbReference type="PANTHER" id="PTHR21581">
    <property type="entry name" value="D-ALANYL-D-ALANINE CARBOXYPEPTIDASE"/>
    <property type="match status" value="1"/>
</dbReference>
<feature type="binding site" evidence="14">
    <location>
        <position position="221"/>
    </location>
    <ligand>
        <name>substrate</name>
    </ligand>
</feature>
<accession>A0A9D2H013</accession>
<protein>
    <recommendedName>
        <fullName evidence="4">serine-type D-Ala-D-Ala carboxypeptidase</fullName>
        <ecNumber evidence="4">3.4.16.4</ecNumber>
    </recommendedName>
</protein>
<name>A0A9D2H013_9FIRM</name>
<dbReference type="GO" id="GO:0006508">
    <property type="term" value="P:proteolysis"/>
    <property type="evidence" value="ECO:0007669"/>
    <property type="project" value="UniProtKB-KW"/>
</dbReference>
<dbReference type="EC" id="3.4.16.4" evidence="4"/>
<gene>
    <name evidence="17" type="ORF">H9797_01515</name>
</gene>
<dbReference type="InterPro" id="IPR018044">
    <property type="entry name" value="Peptidase_S11"/>
</dbReference>
<proteinExistence type="inferred from homology"/>
<evidence type="ECO:0000256" key="14">
    <source>
        <dbReference type="PIRSR" id="PIRSR618044-2"/>
    </source>
</evidence>
<sequence>MKKMTIAAACVFAALGCLGNASPVQTEAKAVYVCDADSGTPVSASAETDHLPIASMCKVMTLLLAFEAVDEGELKLDEQIEVSEHAAGMGGSQVFLDAGLSYPAGELLKSIAVCSANDSCVAVSERLAGSEDAFVERMNERACELGAADTLFANCTGLPREPQYSCARDVALMLRELIKHETFFSYAGVRLEDFHHPDGRVTTMTNTNKLLRGTCGCDGGKTGFTQEAGFCLAATAKRNDTRLICVVIGAKSSDGRFETVSRFLNETFASYERKIAAAAGEPVGQGVAVKGSVTRSIGVAPERSLGVFQKKGDRGEVQTELVLPAAVGAPIRQGDRVGEIVLMKDGVEIDRCALVSLENAARYSYGEAFREGARLWN</sequence>
<dbReference type="Pfam" id="PF00768">
    <property type="entry name" value="Peptidase_S11"/>
    <property type="match status" value="1"/>
</dbReference>
<evidence type="ECO:0000256" key="1">
    <source>
        <dbReference type="ARBA" id="ARBA00003217"/>
    </source>
</evidence>